<dbReference type="AlphaFoldDB" id="A0A917KK23"/>
<evidence type="ECO:0000256" key="2">
    <source>
        <dbReference type="ARBA" id="ARBA00009819"/>
    </source>
</evidence>
<keyword evidence="6 12" id="KW-0812">Transmembrane</keyword>
<keyword evidence="9 12" id="KW-1133">Transmembrane helix</keyword>
<comment type="similarity">
    <text evidence="2 12">Belongs to the cytochrome ubiquinol oxidase subunit 1 family.</text>
</comment>
<keyword evidence="10 12" id="KW-0408">Iron</keyword>
<feature type="transmembrane region" description="Helical" evidence="12">
    <location>
        <begin position="407"/>
        <end position="430"/>
    </location>
</feature>
<evidence type="ECO:0000313" key="13">
    <source>
        <dbReference type="EMBL" id="GGJ17235.1"/>
    </source>
</evidence>
<evidence type="ECO:0000313" key="14">
    <source>
        <dbReference type="Proteomes" id="UP000661507"/>
    </source>
</evidence>
<dbReference type="GO" id="GO:0020037">
    <property type="term" value="F:heme binding"/>
    <property type="evidence" value="ECO:0007669"/>
    <property type="project" value="TreeGrafter"/>
</dbReference>
<dbReference type="Pfam" id="PF01654">
    <property type="entry name" value="Cyt_bd_oxida_I"/>
    <property type="match status" value="1"/>
</dbReference>
<dbReference type="GO" id="GO:0070069">
    <property type="term" value="C:cytochrome complex"/>
    <property type="evidence" value="ECO:0007669"/>
    <property type="project" value="UniProtKB-UniRule"/>
</dbReference>
<evidence type="ECO:0000256" key="10">
    <source>
        <dbReference type="ARBA" id="ARBA00023004"/>
    </source>
</evidence>
<dbReference type="PIRSF" id="PIRSF006446">
    <property type="entry name" value="Cyt_quinol_oxidase_1"/>
    <property type="match status" value="1"/>
</dbReference>
<gene>
    <name evidence="13" type="ORF">GCM10011320_25790</name>
</gene>
<feature type="transmembrane region" description="Helical" evidence="12">
    <location>
        <begin position="354"/>
        <end position="375"/>
    </location>
</feature>
<keyword evidence="7 12" id="KW-0479">Metal-binding</keyword>
<dbReference type="EMBL" id="BMKW01000006">
    <property type="protein sequence ID" value="GGJ17235.1"/>
    <property type="molecule type" value="Genomic_DNA"/>
</dbReference>
<dbReference type="Proteomes" id="UP000661507">
    <property type="component" value="Unassembled WGS sequence"/>
</dbReference>
<evidence type="ECO:0000256" key="9">
    <source>
        <dbReference type="ARBA" id="ARBA00022989"/>
    </source>
</evidence>
<feature type="transmembrane region" description="Helical" evidence="12">
    <location>
        <begin position="126"/>
        <end position="146"/>
    </location>
</feature>
<comment type="caution">
    <text evidence="13">The sequence shown here is derived from an EMBL/GenBank/DDBJ whole genome shotgun (WGS) entry which is preliminary data.</text>
</comment>
<feature type="transmembrane region" description="Helical" evidence="12">
    <location>
        <begin position="94"/>
        <end position="114"/>
    </location>
</feature>
<protein>
    <submittedName>
        <fullName evidence="13">Cytochrome ubiquinol oxidase subunit I</fullName>
    </submittedName>
</protein>
<comment type="subcellular location">
    <subcellularLocation>
        <location evidence="12">Cell inner membrane</location>
    </subcellularLocation>
    <subcellularLocation>
        <location evidence="1">Cell membrane</location>
        <topology evidence="1">Multi-pass membrane protein</topology>
    </subcellularLocation>
</comment>
<dbReference type="PANTHER" id="PTHR30365">
    <property type="entry name" value="CYTOCHROME D UBIQUINOL OXIDASE"/>
    <property type="match status" value="1"/>
</dbReference>
<dbReference type="PANTHER" id="PTHR30365:SF14">
    <property type="entry name" value="CYTOCHROME BD MENAQUINOL OXIDASE SUBUNIT I-RELATED"/>
    <property type="match status" value="1"/>
</dbReference>
<evidence type="ECO:0000256" key="3">
    <source>
        <dbReference type="ARBA" id="ARBA00022448"/>
    </source>
</evidence>
<dbReference type="InterPro" id="IPR002585">
    <property type="entry name" value="Cyt-d_ubiquinol_oxidase_su_1"/>
</dbReference>
<reference evidence="13" key="2">
    <citation type="submission" date="2020-09" db="EMBL/GenBank/DDBJ databases">
        <authorList>
            <person name="Sun Q."/>
            <person name="Zhou Y."/>
        </authorList>
    </citation>
    <scope>NUCLEOTIDE SEQUENCE</scope>
    <source>
        <strain evidence="13">CGMCC 1.3617</strain>
    </source>
</reference>
<evidence type="ECO:0000256" key="7">
    <source>
        <dbReference type="ARBA" id="ARBA00022723"/>
    </source>
</evidence>
<evidence type="ECO:0000256" key="1">
    <source>
        <dbReference type="ARBA" id="ARBA00004651"/>
    </source>
</evidence>
<evidence type="ECO:0000256" key="5">
    <source>
        <dbReference type="ARBA" id="ARBA00022617"/>
    </source>
</evidence>
<keyword evidence="14" id="KW-1185">Reference proteome</keyword>
<name>A0A917KK23_9PROT</name>
<accession>A0A917KK23</accession>
<keyword evidence="11 12" id="KW-0472">Membrane</keyword>
<feature type="transmembrane region" description="Helical" evidence="12">
    <location>
        <begin position="53"/>
        <end position="74"/>
    </location>
</feature>
<keyword evidence="3 12" id="KW-0813">Transport</keyword>
<organism evidence="13 14">
    <name type="scientific">Neoroseomonas lacus</name>
    <dbReference type="NCBI Taxonomy" id="287609"/>
    <lineage>
        <taxon>Bacteria</taxon>
        <taxon>Pseudomonadati</taxon>
        <taxon>Pseudomonadota</taxon>
        <taxon>Alphaproteobacteria</taxon>
        <taxon>Acetobacterales</taxon>
        <taxon>Acetobacteraceae</taxon>
        <taxon>Neoroseomonas</taxon>
    </lineage>
</organism>
<feature type="transmembrane region" description="Helical" evidence="12">
    <location>
        <begin position="182"/>
        <end position="205"/>
    </location>
</feature>
<keyword evidence="4 12" id="KW-1003">Cell membrane</keyword>
<feature type="transmembrane region" description="Helical" evidence="12">
    <location>
        <begin position="217"/>
        <end position="235"/>
    </location>
</feature>
<dbReference type="GO" id="GO:0009055">
    <property type="term" value="F:electron transfer activity"/>
    <property type="evidence" value="ECO:0007669"/>
    <property type="project" value="UniProtKB-UniRule"/>
</dbReference>
<dbReference type="GO" id="GO:0005886">
    <property type="term" value="C:plasma membrane"/>
    <property type="evidence" value="ECO:0007669"/>
    <property type="project" value="UniProtKB-SubCell"/>
</dbReference>
<sequence>MDALILSRLQFAATIGFHILWPTFSIGTAAFVAFLSFRWWRTGNPVFRDLMRFWSRLFGLSFAMGVVTGLVLSYEMGTNWAGFSQSTGRVLGPLFAYEVLVAFFLEAGFIGIVLFGEGRISRGAHLIACCIVAFGTLLSAALVLAANSWMQTPGGVVRDADGIFHVTDWLAVILTPSYPYRVMHMLGASFLTVSFLVAGVSAIQLLREPGQAAARKAFSLALWAALILAPLQIVLGDMHGLNTRQYQPTKLAAMEGLWESGRGVPATLFAWPDMDAERNRFAVEIPRLGSLYLTHSWNGEVRGLRAVPREDRPYVPIVFFAFRIMAGIGILLLTVAITGAILRLRGRLFASRRFQWLTIAVSPLGFVAVIAGWTVTEAGRQPWVVYGLLRTADAVSPVPSAAVATSLLLFLLLYAALLVVFIGFATRLILRGVATSRTTDLDRRSEAHG</sequence>
<evidence type="ECO:0000256" key="8">
    <source>
        <dbReference type="ARBA" id="ARBA00022982"/>
    </source>
</evidence>
<evidence type="ECO:0000256" key="4">
    <source>
        <dbReference type="ARBA" id="ARBA00022475"/>
    </source>
</evidence>
<dbReference type="GO" id="GO:0046872">
    <property type="term" value="F:metal ion binding"/>
    <property type="evidence" value="ECO:0007669"/>
    <property type="project" value="UniProtKB-UniRule"/>
</dbReference>
<dbReference type="GO" id="GO:0016682">
    <property type="term" value="F:oxidoreductase activity, acting on diphenols and related substances as donors, oxygen as acceptor"/>
    <property type="evidence" value="ECO:0007669"/>
    <property type="project" value="TreeGrafter"/>
</dbReference>
<keyword evidence="5 12" id="KW-0349">Heme</keyword>
<proteinExistence type="inferred from homology"/>
<keyword evidence="8 12" id="KW-0249">Electron transport</keyword>
<evidence type="ECO:0000256" key="12">
    <source>
        <dbReference type="PIRNR" id="PIRNR006446"/>
    </source>
</evidence>
<feature type="transmembrane region" description="Helical" evidence="12">
    <location>
        <begin position="317"/>
        <end position="342"/>
    </location>
</feature>
<evidence type="ECO:0000256" key="11">
    <source>
        <dbReference type="ARBA" id="ARBA00023136"/>
    </source>
</evidence>
<feature type="transmembrane region" description="Helical" evidence="12">
    <location>
        <begin position="20"/>
        <end position="41"/>
    </location>
</feature>
<reference evidence="13" key="1">
    <citation type="journal article" date="2014" name="Int. J. Syst. Evol. Microbiol.">
        <title>Complete genome sequence of Corynebacterium casei LMG S-19264T (=DSM 44701T), isolated from a smear-ripened cheese.</title>
        <authorList>
            <consortium name="US DOE Joint Genome Institute (JGI-PGF)"/>
            <person name="Walter F."/>
            <person name="Albersmeier A."/>
            <person name="Kalinowski J."/>
            <person name="Ruckert C."/>
        </authorList>
    </citation>
    <scope>NUCLEOTIDE SEQUENCE</scope>
    <source>
        <strain evidence="13">CGMCC 1.3617</strain>
    </source>
</reference>
<evidence type="ECO:0000256" key="6">
    <source>
        <dbReference type="ARBA" id="ARBA00022692"/>
    </source>
</evidence>
<dbReference type="RefSeq" id="WP_188967465.1">
    <property type="nucleotide sequence ID" value="NZ_BMKW01000006.1"/>
</dbReference>
<dbReference type="GO" id="GO:0019646">
    <property type="term" value="P:aerobic electron transport chain"/>
    <property type="evidence" value="ECO:0007669"/>
    <property type="project" value="InterPro"/>
</dbReference>